<keyword evidence="4 9" id="KW-0812">Transmembrane</keyword>
<dbReference type="InterPro" id="IPR003593">
    <property type="entry name" value="AAA+_ATPase"/>
</dbReference>
<dbReference type="FunFam" id="3.40.50.300:FF:000221">
    <property type="entry name" value="Multidrug ABC transporter ATP-binding protein"/>
    <property type="match status" value="1"/>
</dbReference>
<dbReference type="PROSITE" id="PS50893">
    <property type="entry name" value="ABC_TRANSPORTER_2"/>
    <property type="match status" value="1"/>
</dbReference>
<dbReference type="Pfam" id="PF00005">
    <property type="entry name" value="ABC_tran"/>
    <property type="match status" value="1"/>
</dbReference>
<evidence type="ECO:0000256" key="4">
    <source>
        <dbReference type="ARBA" id="ARBA00022692"/>
    </source>
</evidence>
<dbReference type="GO" id="GO:0015421">
    <property type="term" value="F:ABC-type oligopeptide transporter activity"/>
    <property type="evidence" value="ECO:0007669"/>
    <property type="project" value="TreeGrafter"/>
</dbReference>
<keyword evidence="13" id="KW-1185">Reference proteome</keyword>
<dbReference type="PROSITE" id="PS00211">
    <property type="entry name" value="ABC_TRANSPORTER_1"/>
    <property type="match status" value="1"/>
</dbReference>
<dbReference type="CDD" id="cd18548">
    <property type="entry name" value="ABC_6TM_Tm287_like"/>
    <property type="match status" value="1"/>
</dbReference>
<dbReference type="PROSITE" id="PS50929">
    <property type="entry name" value="ABC_TM1F"/>
    <property type="match status" value="1"/>
</dbReference>
<evidence type="ECO:0000256" key="9">
    <source>
        <dbReference type="SAM" id="Phobius"/>
    </source>
</evidence>
<dbReference type="SUPFAM" id="SSF90123">
    <property type="entry name" value="ABC transporter transmembrane region"/>
    <property type="match status" value="1"/>
</dbReference>
<evidence type="ECO:0000256" key="5">
    <source>
        <dbReference type="ARBA" id="ARBA00022741"/>
    </source>
</evidence>
<keyword evidence="6 12" id="KW-0067">ATP-binding</keyword>
<gene>
    <name evidence="12" type="ORF">F7732_15245</name>
</gene>
<dbReference type="PANTHER" id="PTHR43394">
    <property type="entry name" value="ATP-DEPENDENT PERMEASE MDL1, MITOCHONDRIAL"/>
    <property type="match status" value="1"/>
</dbReference>
<keyword evidence="7 9" id="KW-1133">Transmembrane helix</keyword>
<dbReference type="InterPro" id="IPR017871">
    <property type="entry name" value="ABC_transporter-like_CS"/>
</dbReference>
<evidence type="ECO:0000256" key="8">
    <source>
        <dbReference type="ARBA" id="ARBA00023136"/>
    </source>
</evidence>
<dbReference type="AlphaFoldDB" id="A0A7V7RL11"/>
<proteinExistence type="predicted"/>
<keyword evidence="3" id="KW-1003">Cell membrane</keyword>
<sequence>MKKIAEFLKPYRLAAAVAIVLMLTELAAELLQPLIMAKIIDDGILVQDLHVITVWGTILIAISMLAFASGIINSFYAAHVSQGFGFDVRTSLFKKIQSFSYANFNLFPTSSLITRMTNDITQLQNTIFMGLRIMMRAPLLIVGSLVMAFVVNFQLALILSVVIPFLFFFLVWVMRKGGALFQSVQKKLDGVNSVMRENLTGIRVIKAFIRRSYEVKRFTKANDELKEKTTKALRLMEVTMPILLLIMNGAIIAVLWFGSIQVNTGEVQVGEVVAVVNYAMRVTSAFSMLSFIIMAFSRARASSKRIAEVLETDADLVDKLATDQNHTVTNGKIQFKQVSFKYPETDKHVLEDINFTIHSRQTVALLGATGSGKTSLFQLIPRLYETSSGEVLIDGQNVKEMKLEDLRRKIGYVPQDALLFSGSVRDNIAWGKEDATMEEIVLAAKNAQIHDTIEKLPHQYETKLGQKGINLSGGQKQRLTIARALVRKPKILLLDDSTSALDMKTEAKLLEAIKQYDCTTFIITQKINTAMEADHIFLLMEGDLIAEGSHEELLKTSGLYRSIYESQTGGEDRSYA</sequence>
<dbReference type="FunFam" id="1.20.1560.10:FF:000040">
    <property type="entry name" value="Multidrug ABC transporter ATP-binding protein"/>
    <property type="match status" value="1"/>
</dbReference>
<dbReference type="GO" id="GO:0016887">
    <property type="term" value="F:ATP hydrolysis activity"/>
    <property type="evidence" value="ECO:0007669"/>
    <property type="project" value="InterPro"/>
</dbReference>
<dbReference type="GO" id="GO:0005524">
    <property type="term" value="F:ATP binding"/>
    <property type="evidence" value="ECO:0007669"/>
    <property type="project" value="UniProtKB-KW"/>
</dbReference>
<keyword evidence="5" id="KW-0547">Nucleotide-binding</keyword>
<keyword evidence="8 9" id="KW-0472">Membrane</keyword>
<feature type="transmembrane region" description="Helical" evidence="9">
    <location>
        <begin position="157"/>
        <end position="174"/>
    </location>
</feature>
<dbReference type="InterPro" id="IPR027417">
    <property type="entry name" value="P-loop_NTPase"/>
</dbReference>
<dbReference type="InterPro" id="IPR039421">
    <property type="entry name" value="Type_1_exporter"/>
</dbReference>
<accession>A0A7V7RL11</accession>
<evidence type="ECO:0000256" key="1">
    <source>
        <dbReference type="ARBA" id="ARBA00004651"/>
    </source>
</evidence>
<comment type="caution">
    <text evidence="12">The sequence shown here is derived from an EMBL/GenBank/DDBJ whole genome shotgun (WGS) entry which is preliminary data.</text>
</comment>
<evidence type="ECO:0000256" key="7">
    <source>
        <dbReference type="ARBA" id="ARBA00022989"/>
    </source>
</evidence>
<dbReference type="InterPro" id="IPR011527">
    <property type="entry name" value="ABC1_TM_dom"/>
</dbReference>
<dbReference type="PANTHER" id="PTHR43394:SF1">
    <property type="entry name" value="ATP-BINDING CASSETTE SUB-FAMILY B MEMBER 10, MITOCHONDRIAL"/>
    <property type="match status" value="1"/>
</dbReference>
<dbReference type="EMBL" id="WBOT01000004">
    <property type="protein sequence ID" value="KAB2332012.1"/>
    <property type="molecule type" value="Genomic_DNA"/>
</dbReference>
<keyword evidence="2" id="KW-0813">Transport</keyword>
<comment type="subcellular location">
    <subcellularLocation>
        <location evidence="1">Cell membrane</location>
        <topology evidence="1">Multi-pass membrane protein</topology>
    </subcellularLocation>
</comment>
<evidence type="ECO:0000256" key="6">
    <source>
        <dbReference type="ARBA" id="ARBA00022840"/>
    </source>
</evidence>
<dbReference type="Gene3D" id="3.40.50.300">
    <property type="entry name" value="P-loop containing nucleotide triphosphate hydrolases"/>
    <property type="match status" value="1"/>
</dbReference>
<organism evidence="12 13">
    <name type="scientific">Bacillus mesophilum</name>
    <dbReference type="NCBI Taxonomy" id="1071718"/>
    <lineage>
        <taxon>Bacteria</taxon>
        <taxon>Bacillati</taxon>
        <taxon>Bacillota</taxon>
        <taxon>Bacilli</taxon>
        <taxon>Bacillales</taxon>
        <taxon>Bacillaceae</taxon>
        <taxon>Bacillus</taxon>
    </lineage>
</organism>
<dbReference type="Pfam" id="PF00664">
    <property type="entry name" value="ABC_membrane"/>
    <property type="match status" value="1"/>
</dbReference>
<dbReference type="RefSeq" id="WP_151574867.1">
    <property type="nucleotide sequence ID" value="NZ_WBOT01000004.1"/>
</dbReference>
<feature type="transmembrane region" description="Helical" evidence="9">
    <location>
        <begin position="278"/>
        <end position="296"/>
    </location>
</feature>
<dbReference type="GO" id="GO:0005886">
    <property type="term" value="C:plasma membrane"/>
    <property type="evidence" value="ECO:0007669"/>
    <property type="project" value="UniProtKB-SubCell"/>
</dbReference>
<feature type="transmembrane region" description="Helical" evidence="9">
    <location>
        <begin position="52"/>
        <end position="76"/>
    </location>
</feature>
<feature type="transmembrane region" description="Helical" evidence="9">
    <location>
        <begin position="238"/>
        <end position="258"/>
    </location>
</feature>
<feature type="domain" description="ABC transporter" evidence="10">
    <location>
        <begin position="333"/>
        <end position="566"/>
    </location>
</feature>
<protein>
    <submittedName>
        <fullName evidence="12">ABC transporter ATP-binding protein</fullName>
    </submittedName>
</protein>
<dbReference type="Gene3D" id="1.20.1560.10">
    <property type="entry name" value="ABC transporter type 1, transmembrane domain"/>
    <property type="match status" value="1"/>
</dbReference>
<reference evidence="12 13" key="1">
    <citation type="journal article" date="2014" name="Arch. Microbiol.">
        <title>Bacillus mesophilum sp. nov., strain IITR-54T, a novel 4-chlorobiphenyl dechlorinating bacterium.</title>
        <authorList>
            <person name="Manickam N."/>
            <person name="Singh N.K."/>
            <person name="Bajaj A."/>
            <person name="Kumar R.M."/>
            <person name="Kaur G."/>
            <person name="Kaur N."/>
            <person name="Bala M."/>
            <person name="Kumar A."/>
            <person name="Mayilraj S."/>
        </authorList>
    </citation>
    <scope>NUCLEOTIDE SEQUENCE [LARGE SCALE GENOMIC DNA]</scope>
    <source>
        <strain evidence="12 13">IITR-54</strain>
    </source>
</reference>
<evidence type="ECO:0000313" key="13">
    <source>
        <dbReference type="Proteomes" id="UP000441354"/>
    </source>
</evidence>
<evidence type="ECO:0000259" key="10">
    <source>
        <dbReference type="PROSITE" id="PS50893"/>
    </source>
</evidence>
<dbReference type="InterPro" id="IPR036640">
    <property type="entry name" value="ABC1_TM_sf"/>
</dbReference>
<name>A0A7V7RL11_9BACI</name>
<evidence type="ECO:0000256" key="2">
    <source>
        <dbReference type="ARBA" id="ARBA00022448"/>
    </source>
</evidence>
<dbReference type="SUPFAM" id="SSF52540">
    <property type="entry name" value="P-loop containing nucleoside triphosphate hydrolases"/>
    <property type="match status" value="1"/>
</dbReference>
<dbReference type="OrthoDB" id="9770415at2"/>
<dbReference type="SMART" id="SM00382">
    <property type="entry name" value="AAA"/>
    <property type="match status" value="1"/>
</dbReference>
<evidence type="ECO:0000313" key="12">
    <source>
        <dbReference type="EMBL" id="KAB2332012.1"/>
    </source>
</evidence>
<evidence type="ECO:0000256" key="3">
    <source>
        <dbReference type="ARBA" id="ARBA00022475"/>
    </source>
</evidence>
<evidence type="ECO:0000259" key="11">
    <source>
        <dbReference type="PROSITE" id="PS50929"/>
    </source>
</evidence>
<dbReference type="InterPro" id="IPR003439">
    <property type="entry name" value="ABC_transporter-like_ATP-bd"/>
</dbReference>
<feature type="domain" description="ABC transmembrane type-1" evidence="11">
    <location>
        <begin position="16"/>
        <end position="298"/>
    </location>
</feature>
<dbReference type="Proteomes" id="UP000441354">
    <property type="component" value="Unassembled WGS sequence"/>
</dbReference>